<dbReference type="AlphaFoldDB" id="C1N4A9"/>
<sequence length="131" mass="14356">MASSTAPLATRRVFVGDGDSRLGVALGRAFRDAGCDVSCSRTSEDDLDYATESFLVDHGHAVRVERSTVRSDRSSRLAEQTFDAERCAPLVGSRPARRPHQSRPSPLTPPPPFLLLLLLLLLLSRRTTTPR</sequence>
<evidence type="ECO:0000256" key="1">
    <source>
        <dbReference type="SAM" id="MobiDB-lite"/>
    </source>
</evidence>
<name>C1N4A9_MICPC</name>
<evidence type="ECO:0000313" key="2">
    <source>
        <dbReference type="EMBL" id="EEH52907.1"/>
    </source>
</evidence>
<feature type="region of interest" description="Disordered" evidence="1">
    <location>
        <begin position="88"/>
        <end position="111"/>
    </location>
</feature>
<organism evidence="3">
    <name type="scientific">Micromonas pusilla (strain CCMP1545)</name>
    <name type="common">Picoplanktonic green alga</name>
    <dbReference type="NCBI Taxonomy" id="564608"/>
    <lineage>
        <taxon>Eukaryota</taxon>
        <taxon>Viridiplantae</taxon>
        <taxon>Chlorophyta</taxon>
        <taxon>Mamiellophyceae</taxon>
        <taxon>Mamiellales</taxon>
        <taxon>Mamiellaceae</taxon>
        <taxon>Micromonas</taxon>
    </lineage>
</organism>
<dbReference type="OrthoDB" id="10262413at2759"/>
<gene>
    <name evidence="2" type="ORF">MICPUCDRAFT_52486</name>
</gene>
<evidence type="ECO:0000313" key="3">
    <source>
        <dbReference type="Proteomes" id="UP000001876"/>
    </source>
</evidence>
<dbReference type="GeneID" id="9688408"/>
<reference evidence="2 3" key="1">
    <citation type="journal article" date="2009" name="Science">
        <title>Green evolution and dynamic adaptations revealed by genomes of the marine picoeukaryotes Micromonas.</title>
        <authorList>
            <person name="Worden A.Z."/>
            <person name="Lee J.H."/>
            <person name="Mock T."/>
            <person name="Rouze P."/>
            <person name="Simmons M.P."/>
            <person name="Aerts A.L."/>
            <person name="Allen A.E."/>
            <person name="Cuvelier M.L."/>
            <person name="Derelle E."/>
            <person name="Everett M.V."/>
            <person name="Foulon E."/>
            <person name="Grimwood J."/>
            <person name="Gundlach H."/>
            <person name="Henrissat B."/>
            <person name="Napoli C."/>
            <person name="McDonald S.M."/>
            <person name="Parker M.S."/>
            <person name="Rombauts S."/>
            <person name="Salamov A."/>
            <person name="Von Dassow P."/>
            <person name="Badger J.H."/>
            <person name="Coutinho P.M."/>
            <person name="Demir E."/>
            <person name="Dubchak I."/>
            <person name="Gentemann C."/>
            <person name="Eikrem W."/>
            <person name="Gready J.E."/>
            <person name="John U."/>
            <person name="Lanier W."/>
            <person name="Lindquist E.A."/>
            <person name="Lucas S."/>
            <person name="Mayer K.F."/>
            <person name="Moreau H."/>
            <person name="Not F."/>
            <person name="Otillar R."/>
            <person name="Panaud O."/>
            <person name="Pangilinan J."/>
            <person name="Paulsen I."/>
            <person name="Piegu B."/>
            <person name="Poliakov A."/>
            <person name="Robbens S."/>
            <person name="Schmutz J."/>
            <person name="Toulza E."/>
            <person name="Wyss T."/>
            <person name="Zelensky A."/>
            <person name="Zhou K."/>
            <person name="Armbrust E.V."/>
            <person name="Bhattacharya D."/>
            <person name="Goodenough U.W."/>
            <person name="Van de Peer Y."/>
            <person name="Grigoriev I.V."/>
        </authorList>
    </citation>
    <scope>NUCLEOTIDE SEQUENCE [LARGE SCALE GENOMIC DNA]</scope>
    <source>
        <strain evidence="2 3">CCMP1545</strain>
    </source>
</reference>
<proteinExistence type="predicted"/>
<dbReference type="RefSeq" id="XP_003062968.1">
    <property type="nucleotide sequence ID" value="XM_003062922.1"/>
</dbReference>
<accession>C1N4A9</accession>
<dbReference type="KEGG" id="mpp:MICPUCDRAFT_52486"/>
<keyword evidence="3" id="KW-1185">Reference proteome</keyword>
<protein>
    <submittedName>
        <fullName evidence="2">Predicted protein</fullName>
    </submittedName>
</protein>
<dbReference type="Proteomes" id="UP000001876">
    <property type="component" value="Unassembled WGS sequence"/>
</dbReference>
<dbReference type="EMBL" id="GG663747">
    <property type="protein sequence ID" value="EEH52907.1"/>
    <property type="molecule type" value="Genomic_DNA"/>
</dbReference>